<reference evidence="1 2" key="1">
    <citation type="submission" date="2016-03" db="EMBL/GenBank/DDBJ databases">
        <authorList>
            <person name="Ploux O."/>
        </authorList>
    </citation>
    <scope>NUCLEOTIDE SEQUENCE [LARGE SCALE GENOMIC DNA]</scope>
    <source>
        <strain evidence="1 2">BER2</strain>
    </source>
</reference>
<dbReference type="RefSeq" id="WP_063244896.1">
    <property type="nucleotide sequence ID" value="NZ_LUKF01000019.1"/>
</dbReference>
<accession>A0A150WCL7</accession>
<dbReference type="PROSITE" id="PS51257">
    <property type="entry name" value="PROKAR_LIPOPROTEIN"/>
    <property type="match status" value="1"/>
</dbReference>
<sequence length="320" mass="34470">MKQFTLLIVSALTITACSGGGGDGPDTPVDQFRPFEKPANAMTAADVTYYTDLNKALVKIIPAPNAIFTSVVSGASAKTVEVEQRQKSIEKLSPEGVALLKKIKKECEVFPAFGAQWGDTQIREGSVSGERAQMSIAAKGCPLSFVEEGEAITRVNSVRADKSSQTAEISNQVTLKQKVSSVIQDPVLRESTKVDQYVLELISVGNADVKIEKEKMSMVMKISGAGRVAVKLADGDTVSGPLKLQMSVNSATGEMQMQYLMDLQTLRGALRIVAVTTNTQTELYINGEKADPAEFGDAINPKKGLVQAPQAFRRFYSLLK</sequence>
<dbReference type="EMBL" id="LUKF01000019">
    <property type="protein sequence ID" value="KYG60620.1"/>
    <property type="molecule type" value="Genomic_DNA"/>
</dbReference>
<name>A0A150WCL7_BDEBC</name>
<proteinExistence type="predicted"/>
<evidence type="ECO:0000313" key="1">
    <source>
        <dbReference type="EMBL" id="KYG60620.1"/>
    </source>
</evidence>
<dbReference type="Proteomes" id="UP000075391">
    <property type="component" value="Unassembled WGS sequence"/>
</dbReference>
<dbReference type="AlphaFoldDB" id="A0A150WCL7"/>
<gene>
    <name evidence="1" type="ORF">AZI85_11475</name>
</gene>
<organism evidence="1 2">
    <name type="scientific">Bdellovibrio bacteriovorus</name>
    <dbReference type="NCBI Taxonomy" id="959"/>
    <lineage>
        <taxon>Bacteria</taxon>
        <taxon>Pseudomonadati</taxon>
        <taxon>Bdellovibrionota</taxon>
        <taxon>Bdellovibrionia</taxon>
        <taxon>Bdellovibrionales</taxon>
        <taxon>Pseudobdellovibrionaceae</taxon>
        <taxon>Bdellovibrio</taxon>
    </lineage>
</organism>
<protein>
    <recommendedName>
        <fullName evidence="3">Lipoprotein</fullName>
    </recommendedName>
</protein>
<dbReference type="OrthoDB" id="9818163at2"/>
<evidence type="ECO:0008006" key="3">
    <source>
        <dbReference type="Google" id="ProtNLM"/>
    </source>
</evidence>
<comment type="caution">
    <text evidence="1">The sequence shown here is derived from an EMBL/GenBank/DDBJ whole genome shotgun (WGS) entry which is preliminary data.</text>
</comment>
<evidence type="ECO:0000313" key="2">
    <source>
        <dbReference type="Proteomes" id="UP000075391"/>
    </source>
</evidence>